<proteinExistence type="predicted"/>
<gene>
    <name evidence="3" type="ORF">pipiens_001093</name>
</gene>
<dbReference type="Proteomes" id="UP001562425">
    <property type="component" value="Unassembled WGS sequence"/>
</dbReference>
<sequence>MILIVWIVVASAASSSAGSDQLCQISLDCTQPLSADVVRCLEPFRRHWMVPLIRPGTSITNGKHLPDLYVNSTDDPSCGTLGVVAEVAENGTVAVNLVVGCRSFASLPMFTLGYATDNRSALMPCGRSMACRLTVPLWDCRITRRELLRPYEEDCIETRLYFDRYNGTMSVKMLLSCWNTTISVYFNFYMKSLAKDRCIDRESTFAGMAHTCNYHRSEQLRLTMIDNNTLMVEDLSTAVPPRSRMILTNRNSSFDHQKKPCNCRNLHRDQKHFDRCMDYLIKVHSNKAEIQREKERASRDFMIALAIVIASFLGNLIARWWVFWKFPDCEFVTRVVYVANNVIMDIECGKTNVNPMYHVEHINSTIEMCFRKFKIYSDMAQICHYHIREHLRFTVLDNDTVLVEDLSPMAPLGTRMFFRARPEEGIGDDQCPCRNVLRDDEFYKKCSKFRDRVQAEYEAESWFKEELEGSTVEDRWIAVGLLLSACLATGLGLLWANGKPRQLSETLFNYFYNYYKSIDCYKSTTI</sequence>
<comment type="caution">
    <text evidence="3">The sequence shown here is derived from an EMBL/GenBank/DDBJ whole genome shotgun (WGS) entry which is preliminary data.</text>
</comment>
<feature type="transmembrane region" description="Helical" evidence="1">
    <location>
        <begin position="169"/>
        <end position="188"/>
    </location>
</feature>
<keyword evidence="1" id="KW-1133">Transmembrane helix</keyword>
<evidence type="ECO:0000256" key="2">
    <source>
        <dbReference type="SAM" id="SignalP"/>
    </source>
</evidence>
<organism evidence="3 4">
    <name type="scientific">Culex pipiens pipiens</name>
    <name type="common">Northern house mosquito</name>
    <dbReference type="NCBI Taxonomy" id="38569"/>
    <lineage>
        <taxon>Eukaryota</taxon>
        <taxon>Metazoa</taxon>
        <taxon>Ecdysozoa</taxon>
        <taxon>Arthropoda</taxon>
        <taxon>Hexapoda</taxon>
        <taxon>Insecta</taxon>
        <taxon>Pterygota</taxon>
        <taxon>Neoptera</taxon>
        <taxon>Endopterygota</taxon>
        <taxon>Diptera</taxon>
        <taxon>Nematocera</taxon>
        <taxon>Culicoidea</taxon>
        <taxon>Culicidae</taxon>
        <taxon>Culicinae</taxon>
        <taxon>Culicini</taxon>
        <taxon>Culex</taxon>
        <taxon>Culex</taxon>
    </lineage>
</organism>
<evidence type="ECO:0000313" key="4">
    <source>
        <dbReference type="Proteomes" id="UP001562425"/>
    </source>
</evidence>
<evidence type="ECO:0000256" key="1">
    <source>
        <dbReference type="SAM" id="Phobius"/>
    </source>
</evidence>
<dbReference type="AlphaFoldDB" id="A0ABD1CL87"/>
<feature type="transmembrane region" description="Helical" evidence="1">
    <location>
        <begin position="301"/>
        <end position="322"/>
    </location>
</feature>
<name>A0ABD1CL87_CULPP</name>
<accession>A0ABD1CL87</accession>
<feature type="chain" id="PRO_5044851860" evidence="2">
    <location>
        <begin position="18"/>
        <end position="526"/>
    </location>
</feature>
<keyword evidence="4" id="KW-1185">Reference proteome</keyword>
<reference evidence="3 4" key="1">
    <citation type="submission" date="2024-05" db="EMBL/GenBank/DDBJ databases">
        <title>Culex pipiens pipiens assembly and annotation.</title>
        <authorList>
            <person name="Alout H."/>
            <person name="Durand T."/>
        </authorList>
    </citation>
    <scope>NUCLEOTIDE SEQUENCE [LARGE SCALE GENOMIC DNA]</scope>
    <source>
        <strain evidence="3">HA-2024</strain>
        <tissue evidence="3">Whole body</tissue>
    </source>
</reference>
<protein>
    <submittedName>
        <fullName evidence="3">Uncharacterized protein</fullName>
    </submittedName>
</protein>
<keyword evidence="2" id="KW-0732">Signal</keyword>
<feature type="transmembrane region" description="Helical" evidence="1">
    <location>
        <begin position="476"/>
        <end position="496"/>
    </location>
</feature>
<keyword evidence="1" id="KW-0472">Membrane</keyword>
<evidence type="ECO:0000313" key="3">
    <source>
        <dbReference type="EMBL" id="KAL1377166.1"/>
    </source>
</evidence>
<dbReference type="EMBL" id="JBEHCU010011147">
    <property type="protein sequence ID" value="KAL1377166.1"/>
    <property type="molecule type" value="Genomic_DNA"/>
</dbReference>
<feature type="signal peptide" evidence="2">
    <location>
        <begin position="1"/>
        <end position="17"/>
    </location>
</feature>
<keyword evidence="1" id="KW-0812">Transmembrane</keyword>